<evidence type="ECO:0000256" key="8">
    <source>
        <dbReference type="ARBA" id="ARBA00022989"/>
    </source>
</evidence>
<dbReference type="SUPFAM" id="SSF55804">
    <property type="entry name" value="Phoshotransferase/anion transport protein"/>
    <property type="match status" value="1"/>
</dbReference>
<dbReference type="InterPro" id="IPR016152">
    <property type="entry name" value="PTrfase/Anion_transptr"/>
</dbReference>
<dbReference type="NCBIfam" id="TIGR00834">
    <property type="entry name" value="ae"/>
    <property type="match status" value="2"/>
</dbReference>
<dbReference type="FunFam" id="3.40.930.10:FF:000004">
    <property type="entry name" value="Anion exchange protein"/>
    <property type="match status" value="1"/>
</dbReference>
<comment type="catalytic activity">
    <reaction evidence="11">
        <text>hydrogencarbonate(in) + chloride(out) = hydrogencarbonate(out) + chloride(in)</text>
        <dbReference type="Rhea" id="RHEA:72363"/>
        <dbReference type="ChEBI" id="CHEBI:17544"/>
        <dbReference type="ChEBI" id="CHEBI:17996"/>
    </reaction>
</comment>
<reference evidence="16" key="1">
    <citation type="submission" date="2018-05" db="EMBL/GenBank/DDBJ databases">
        <authorList>
            <person name="Datahose"/>
        </authorList>
    </citation>
    <scope>NUCLEOTIDE SEQUENCE</scope>
</reference>
<feature type="transmembrane region" description="Helical" evidence="12">
    <location>
        <begin position="744"/>
        <end position="769"/>
    </location>
</feature>
<feature type="domain" description="Bicarbonate transporter-like transmembrane" evidence="14">
    <location>
        <begin position="810"/>
        <end position="1135"/>
    </location>
</feature>
<keyword evidence="6" id="KW-0039">Anion exchange</keyword>
<dbReference type="FunFam" id="1.10.287.570:FF:000001">
    <property type="entry name" value="Anion exchange protein"/>
    <property type="match status" value="1"/>
</dbReference>
<evidence type="ECO:0000256" key="13">
    <source>
        <dbReference type="SAM" id="MobiDB-lite"/>
    </source>
</evidence>
<dbReference type="GO" id="GO:0051453">
    <property type="term" value="P:regulation of intracellular pH"/>
    <property type="evidence" value="ECO:0007669"/>
    <property type="project" value="TreeGrafter"/>
</dbReference>
<feature type="compositionally biased region" description="Polar residues" evidence="13">
    <location>
        <begin position="188"/>
        <end position="197"/>
    </location>
</feature>
<dbReference type="PRINTS" id="PR01231">
    <property type="entry name" value="HCO3TRNSPORT"/>
</dbReference>
<evidence type="ECO:0000256" key="7">
    <source>
        <dbReference type="ARBA" id="ARBA00022692"/>
    </source>
</evidence>
<feature type="transmembrane region" description="Helical" evidence="12">
    <location>
        <begin position="1029"/>
        <end position="1049"/>
    </location>
</feature>
<dbReference type="Gene3D" id="1.10.287.570">
    <property type="entry name" value="Helical hairpin bin"/>
    <property type="match status" value="1"/>
</dbReference>
<evidence type="ECO:0000256" key="3">
    <source>
        <dbReference type="ARBA" id="ARBA00022448"/>
    </source>
</evidence>
<evidence type="ECO:0000259" key="14">
    <source>
        <dbReference type="Pfam" id="PF00955"/>
    </source>
</evidence>
<dbReference type="InterPro" id="IPR011531">
    <property type="entry name" value="HCO3_transpt-like_TM_dom"/>
</dbReference>
<keyword evidence="4" id="KW-0050">Antiport</keyword>
<dbReference type="Pfam" id="PF00955">
    <property type="entry name" value="HCO3_cotransp"/>
    <property type="match status" value="2"/>
</dbReference>
<evidence type="ECO:0000256" key="12">
    <source>
        <dbReference type="RuleBase" id="RU362035"/>
    </source>
</evidence>
<evidence type="ECO:0000313" key="16">
    <source>
        <dbReference type="Ensembl" id="ENSACLP00000062616.1"/>
    </source>
</evidence>
<evidence type="ECO:0000313" key="17">
    <source>
        <dbReference type="Proteomes" id="UP000265100"/>
    </source>
</evidence>
<evidence type="ECO:0000256" key="10">
    <source>
        <dbReference type="ARBA" id="ARBA00023136"/>
    </source>
</evidence>
<dbReference type="PANTHER" id="PTHR11453">
    <property type="entry name" value="ANION EXCHANGE PROTEIN"/>
    <property type="match status" value="1"/>
</dbReference>
<evidence type="ECO:0000256" key="9">
    <source>
        <dbReference type="ARBA" id="ARBA00023065"/>
    </source>
</evidence>
<feature type="region of interest" description="Disordered" evidence="13">
    <location>
        <begin position="255"/>
        <end position="280"/>
    </location>
</feature>
<proteinExistence type="inferred from homology"/>
<dbReference type="PRINTS" id="PR00165">
    <property type="entry name" value="ANIONEXCHNGR"/>
</dbReference>
<feature type="transmembrane region" description="Helical" evidence="12">
    <location>
        <begin position="947"/>
        <end position="971"/>
    </location>
</feature>
<evidence type="ECO:0000256" key="5">
    <source>
        <dbReference type="ARBA" id="ARBA00022475"/>
    </source>
</evidence>
<keyword evidence="10 12" id="KW-0472">Membrane</keyword>
<organism evidence="16 17">
    <name type="scientific">Astatotilapia calliptera</name>
    <name type="common">Eastern happy</name>
    <name type="synonym">Chromis callipterus</name>
    <dbReference type="NCBI Taxonomy" id="8154"/>
    <lineage>
        <taxon>Eukaryota</taxon>
        <taxon>Metazoa</taxon>
        <taxon>Chordata</taxon>
        <taxon>Craniata</taxon>
        <taxon>Vertebrata</taxon>
        <taxon>Euteleostomi</taxon>
        <taxon>Actinopterygii</taxon>
        <taxon>Neopterygii</taxon>
        <taxon>Teleostei</taxon>
        <taxon>Neoteleostei</taxon>
        <taxon>Acanthomorphata</taxon>
        <taxon>Ovalentaria</taxon>
        <taxon>Cichlomorphae</taxon>
        <taxon>Cichliformes</taxon>
        <taxon>Cichlidae</taxon>
        <taxon>African cichlids</taxon>
        <taxon>Pseudocrenilabrinae</taxon>
        <taxon>Haplochromini</taxon>
        <taxon>Astatotilapia</taxon>
    </lineage>
</organism>
<feature type="compositionally biased region" description="Basic and acidic residues" evidence="13">
    <location>
        <begin position="264"/>
        <end position="280"/>
    </location>
</feature>
<keyword evidence="3 12" id="KW-0813">Transport</keyword>
<dbReference type="PANTHER" id="PTHR11453:SF14">
    <property type="entry name" value="ANION EXCHANGE PROTEIN 2"/>
    <property type="match status" value="1"/>
</dbReference>
<feature type="compositionally biased region" description="Acidic residues" evidence="13">
    <location>
        <begin position="123"/>
        <end position="136"/>
    </location>
</feature>
<dbReference type="Ensembl" id="ENSACLT00000092236.1">
    <property type="protein sequence ID" value="ENSACLP00000062616.1"/>
    <property type="gene ID" value="ENSACLG00000004023.2"/>
</dbReference>
<feature type="region of interest" description="Disordered" evidence="13">
    <location>
        <begin position="611"/>
        <end position="630"/>
    </location>
</feature>
<evidence type="ECO:0000256" key="2">
    <source>
        <dbReference type="ARBA" id="ARBA00010993"/>
    </source>
</evidence>
<feature type="region of interest" description="Disordered" evidence="13">
    <location>
        <begin position="1"/>
        <end position="149"/>
    </location>
</feature>
<keyword evidence="17" id="KW-1185">Reference proteome</keyword>
<dbReference type="GO" id="GO:0016324">
    <property type="term" value="C:apical plasma membrane"/>
    <property type="evidence" value="ECO:0007669"/>
    <property type="project" value="TreeGrafter"/>
</dbReference>
<dbReference type="GO" id="GO:0016323">
    <property type="term" value="C:basolateral plasma membrane"/>
    <property type="evidence" value="ECO:0007669"/>
    <property type="project" value="TreeGrafter"/>
</dbReference>
<feature type="region of interest" description="Disordered" evidence="13">
    <location>
        <begin position="423"/>
        <end position="454"/>
    </location>
</feature>
<dbReference type="InterPro" id="IPR003020">
    <property type="entry name" value="HCO3_transpt_euk"/>
</dbReference>
<comment type="subcellular location">
    <subcellularLocation>
        <location evidence="1">Cell membrane</location>
        <topology evidence="1">Multi-pass membrane protein</topology>
    </subcellularLocation>
    <subcellularLocation>
        <location evidence="12">Membrane</location>
        <topology evidence="12">Multi-pass membrane protein</topology>
    </subcellularLocation>
</comment>
<feature type="transmembrane region" description="Helical" evidence="12">
    <location>
        <begin position="905"/>
        <end position="926"/>
    </location>
</feature>
<dbReference type="GO" id="GO:0015701">
    <property type="term" value="P:bicarbonate transport"/>
    <property type="evidence" value="ECO:0007669"/>
    <property type="project" value="TreeGrafter"/>
</dbReference>
<feature type="transmembrane region" description="Helical" evidence="12">
    <location>
        <begin position="1103"/>
        <end position="1120"/>
    </location>
</feature>
<feature type="compositionally biased region" description="Basic residues" evidence="13">
    <location>
        <begin position="80"/>
        <end position="89"/>
    </location>
</feature>
<feature type="compositionally biased region" description="Polar residues" evidence="13">
    <location>
        <begin position="1"/>
        <end position="11"/>
    </location>
</feature>
<reference evidence="16" key="3">
    <citation type="submission" date="2025-09" db="UniProtKB">
        <authorList>
            <consortium name="Ensembl"/>
        </authorList>
    </citation>
    <scope>IDENTIFICATION</scope>
</reference>
<feature type="transmembrane region" description="Helical" evidence="12">
    <location>
        <begin position="850"/>
        <end position="870"/>
    </location>
</feature>
<evidence type="ECO:0000256" key="11">
    <source>
        <dbReference type="ARBA" id="ARBA00049347"/>
    </source>
</evidence>
<sequence length="1157" mass="129716">MSNPDAPSQVTDAVASVIHGPEAPAASSLHGSPRPEEEDDGDLNKALGVQRFQQILTPAAAVPDKEHHIYHDEDIEYHRHSSHHIHRPLSKLPSDVRRRKGSKKRKKDKDHKSSHPLCSVPIEEGEDEEEEEEEGTELNSVLSERSESERTKDVEVIILLLDSFDKLPSSEPSSPTAQSVPAEHTPLTRVSSASRSYDLTERRRTGNMTGAEQAKYQRIPTDESEAQTLASADLDGIKSHRFEDVPGMRRHLVRKSTKNQVVHIGKDHKEPTTRSRKQDRTPHEVFVELNELTMDKNQELQWKETARWIKFEEDVEEETDRWGKPHVASLSFRSLLELRRTISHGAVLLDLDQKTLPGIAHQVVEQMIISDQIKAEDRANVLRALLLKHSHPSDEKEHSSHFPRNISAASLGSLIAHHHSVNHTNQTEPSVTDPLMGTVRKSESPSIGPGMHRSKSKHELKLLEKIPENAEATVVLVGSVDFLEQPTMAFVRLQEAVELESVLEVPVPVRFLFVLLGPATTSMDYHQIGRSISTLMSDKQFHEAAYLADDRQDLLNAINSFLDCSIVLPPSEVGGDELLRSVARFQREMLRKREELEVKLMAKEPKSLEEKEALLKPSKKSDDPLERTGRPFGGLIRDVQRRYPKYVSDFKDALNSQCMAAVIFIYFAALSPAITFGGLLGEKTNGLIGVSELIVSTSVQGVVFCLLGAQPLLVVGFSGPLLVFEEAFYSFCTSNNIEYLTGRVWIGFWLIIIVVTMVAFEGSFLVRFVSRFTQEIFSFLISLIFICETFIKLVRVHMRRENSQPSTVKVSGEPNTALLSLVLMAGTFFIAFYLRKFKNSAFFPGRIRRIIGDFGVPIAILIMVLVDYSIEDTFTQKLSVPSGFSVTNSDKRGWFISPLGSNGEFPIWMMFACCLPALLVFILIFMETQITTLIVSKKERMLVKGSGFHLDLLLIVVLGGTSALFGLPWMAAATVRSVTHVNALTVMSKAVAPGDKPRIQEVKEQRVTGLLVAILVGLSIVIGDLLCQIPLAVLFGIFLYMGVMSLNGIQLTERMMLLLMPPKYHPDHTYVRKVRTLRMHLFTCIQLVCLAVLWAIMSTAASLAFPFVLILTVPVKMFVLRRVFTVKEMACLDADDAEPKFDERECHDEYSEMQMPV</sequence>
<dbReference type="Proteomes" id="UP000265100">
    <property type="component" value="Chromosome 9"/>
</dbReference>
<evidence type="ECO:0000259" key="15">
    <source>
        <dbReference type="Pfam" id="PF07565"/>
    </source>
</evidence>
<protein>
    <recommendedName>
        <fullName evidence="12">Anion exchange protein</fullName>
    </recommendedName>
</protein>
<feature type="compositionally biased region" description="Polar residues" evidence="13">
    <location>
        <begin position="170"/>
        <end position="179"/>
    </location>
</feature>
<dbReference type="Gene3D" id="3.40.930.10">
    <property type="entry name" value="Mannitol-specific EII, Chain A"/>
    <property type="match status" value="1"/>
</dbReference>
<feature type="domain" description="Bicarbonate transporter-like transmembrane" evidence="14">
    <location>
        <begin position="630"/>
        <end position="801"/>
    </location>
</feature>
<feature type="region of interest" description="Disordered" evidence="13">
    <location>
        <begin position="166"/>
        <end position="224"/>
    </location>
</feature>
<keyword evidence="5" id="KW-1003">Cell membrane</keyword>
<evidence type="ECO:0000256" key="1">
    <source>
        <dbReference type="ARBA" id="ARBA00004651"/>
    </source>
</evidence>
<feature type="compositionally biased region" description="Basic and acidic residues" evidence="13">
    <location>
        <begin position="611"/>
        <end position="629"/>
    </location>
</feature>
<feature type="transmembrane region" description="Helical" evidence="12">
    <location>
        <begin position="776"/>
        <end position="796"/>
    </location>
</feature>
<dbReference type="GO" id="GO:0005452">
    <property type="term" value="F:solute:inorganic anion antiporter activity"/>
    <property type="evidence" value="ECO:0007669"/>
    <property type="project" value="InterPro"/>
</dbReference>
<dbReference type="Pfam" id="PF07565">
    <property type="entry name" value="Band_3_cyto"/>
    <property type="match status" value="1"/>
</dbReference>
<feature type="transmembrane region" description="Helical" evidence="12">
    <location>
        <begin position="701"/>
        <end position="724"/>
    </location>
</feature>
<feature type="compositionally biased region" description="Basic and acidic residues" evidence="13">
    <location>
        <begin position="63"/>
        <end position="79"/>
    </location>
</feature>
<comment type="similarity">
    <text evidence="2 12">Belongs to the anion exchanger (TC 2.A.31) family.</text>
</comment>
<feature type="transmembrane region" description="Helical" evidence="12">
    <location>
        <begin position="659"/>
        <end position="680"/>
    </location>
</feature>
<evidence type="ECO:0000256" key="4">
    <source>
        <dbReference type="ARBA" id="ARBA00022449"/>
    </source>
</evidence>
<dbReference type="AlphaFoldDB" id="A0AAX7UBH5"/>
<evidence type="ECO:0000256" key="6">
    <source>
        <dbReference type="ARBA" id="ARBA00022681"/>
    </source>
</evidence>
<feature type="compositionally biased region" description="Basic residues" evidence="13">
    <location>
        <begin position="97"/>
        <end position="114"/>
    </location>
</feature>
<feature type="domain" description="Band 3 cytoplasmic" evidence="15">
    <location>
        <begin position="283"/>
        <end position="573"/>
    </location>
</feature>
<accession>A0AAX7UBH5</accession>
<keyword evidence="9 12" id="KW-0406">Ion transport</keyword>
<dbReference type="GeneTree" id="ENSGT00940000158259"/>
<name>A0AAX7UBH5_ASTCA</name>
<reference evidence="16" key="2">
    <citation type="submission" date="2025-08" db="UniProtKB">
        <authorList>
            <consortium name="Ensembl"/>
        </authorList>
    </citation>
    <scope>IDENTIFICATION</scope>
</reference>
<feature type="transmembrane region" description="Helical" evidence="12">
    <location>
        <begin position="816"/>
        <end position="834"/>
    </location>
</feature>
<feature type="transmembrane region" description="Helical" evidence="12">
    <location>
        <begin position="1079"/>
        <end position="1097"/>
    </location>
</feature>
<dbReference type="GO" id="GO:0008509">
    <property type="term" value="F:monoatomic anion transmembrane transporter activity"/>
    <property type="evidence" value="ECO:0007669"/>
    <property type="project" value="InterPro"/>
</dbReference>
<dbReference type="InterPro" id="IPR001717">
    <property type="entry name" value="Anion_exchange"/>
</dbReference>
<dbReference type="InterPro" id="IPR013769">
    <property type="entry name" value="Band3_cytoplasmic_dom"/>
</dbReference>
<keyword evidence="7 12" id="KW-0812">Transmembrane</keyword>
<keyword evidence="8 12" id="KW-1133">Transmembrane helix</keyword>